<dbReference type="InterPro" id="IPR005018">
    <property type="entry name" value="DOMON_domain"/>
</dbReference>
<evidence type="ECO:0000256" key="6">
    <source>
        <dbReference type="ARBA" id="ARBA00023008"/>
    </source>
</evidence>
<keyword evidence="5" id="KW-0560">Oxidoreductase</keyword>
<dbReference type="InterPro" id="IPR008977">
    <property type="entry name" value="PHM/PNGase_F_dom_sf"/>
</dbReference>
<evidence type="ECO:0000256" key="3">
    <source>
        <dbReference type="ARBA" id="ARBA00010676"/>
    </source>
</evidence>
<dbReference type="Pfam" id="PF01082">
    <property type="entry name" value="Cu2_monooxygen"/>
    <property type="match status" value="1"/>
</dbReference>
<reference evidence="13" key="3">
    <citation type="submission" date="2025-09" db="UniProtKB">
        <authorList>
            <consortium name="Ensembl"/>
        </authorList>
    </citation>
    <scope>IDENTIFICATION</scope>
</reference>
<dbReference type="Pfam" id="PF03351">
    <property type="entry name" value="DOMON"/>
    <property type="match status" value="1"/>
</dbReference>
<dbReference type="OMA" id="NEMCLVF"/>
<evidence type="ECO:0000256" key="8">
    <source>
        <dbReference type="ARBA" id="ARBA00023136"/>
    </source>
</evidence>
<dbReference type="InterPro" id="IPR000945">
    <property type="entry name" value="DBH-like"/>
</dbReference>
<dbReference type="STRING" id="244447.ENSCSEP00000032039"/>
<comment type="cofactor">
    <cofactor evidence="1">
        <name>Cu(2+)</name>
        <dbReference type="ChEBI" id="CHEBI:29036"/>
    </cofactor>
</comment>
<keyword evidence="6" id="KW-0186">Copper</keyword>
<dbReference type="GO" id="GO:0006589">
    <property type="term" value="P:octopamine biosynthetic process"/>
    <property type="evidence" value="ECO:0007669"/>
    <property type="project" value="TreeGrafter"/>
</dbReference>
<dbReference type="InterPro" id="IPR000323">
    <property type="entry name" value="Cu2_ascorb_mOase_N"/>
</dbReference>
<evidence type="ECO:0000256" key="1">
    <source>
        <dbReference type="ARBA" id="ARBA00001973"/>
    </source>
</evidence>
<evidence type="ECO:0000256" key="4">
    <source>
        <dbReference type="ARBA" id="ARBA00022729"/>
    </source>
</evidence>
<protein>
    <submittedName>
        <fullName evidence="13">Monooxygenase, DBH-like 1, like</fullName>
    </submittedName>
</protein>
<reference evidence="13" key="2">
    <citation type="submission" date="2025-08" db="UniProtKB">
        <authorList>
            <consortium name="Ensembl"/>
        </authorList>
    </citation>
    <scope>IDENTIFICATION</scope>
</reference>
<keyword evidence="9" id="KW-1015">Disulfide bond</keyword>
<evidence type="ECO:0000256" key="2">
    <source>
        <dbReference type="ARBA" id="ARBA00004479"/>
    </source>
</evidence>
<evidence type="ECO:0000256" key="7">
    <source>
        <dbReference type="ARBA" id="ARBA00023033"/>
    </source>
</evidence>
<evidence type="ECO:0000313" key="13">
    <source>
        <dbReference type="Ensembl" id="ENSCSEP00000032039.1"/>
    </source>
</evidence>
<dbReference type="InterPro" id="IPR024548">
    <property type="entry name" value="Cu2_monoox_C"/>
</dbReference>
<keyword evidence="10" id="KW-0325">Glycoprotein</keyword>
<dbReference type="GO" id="GO:0005615">
    <property type="term" value="C:extracellular space"/>
    <property type="evidence" value="ECO:0007669"/>
    <property type="project" value="TreeGrafter"/>
</dbReference>
<dbReference type="InterPro" id="IPR014784">
    <property type="entry name" value="Cu2_ascorb_mOase-like_C"/>
</dbReference>
<evidence type="ECO:0000313" key="14">
    <source>
        <dbReference type="Proteomes" id="UP000265120"/>
    </source>
</evidence>
<evidence type="ECO:0000256" key="9">
    <source>
        <dbReference type="ARBA" id="ARBA00023157"/>
    </source>
</evidence>
<dbReference type="PROSITE" id="PS50836">
    <property type="entry name" value="DOMON"/>
    <property type="match status" value="1"/>
</dbReference>
<dbReference type="GO" id="GO:0005507">
    <property type="term" value="F:copper ion binding"/>
    <property type="evidence" value="ECO:0007669"/>
    <property type="project" value="InterPro"/>
</dbReference>
<dbReference type="Gene3D" id="2.60.120.230">
    <property type="match status" value="1"/>
</dbReference>
<feature type="domain" description="DOMON" evidence="12">
    <location>
        <begin position="35"/>
        <end position="145"/>
    </location>
</feature>
<organism evidence="13 14">
    <name type="scientific">Cynoglossus semilaevis</name>
    <name type="common">Tongue sole</name>
    <dbReference type="NCBI Taxonomy" id="244447"/>
    <lineage>
        <taxon>Eukaryota</taxon>
        <taxon>Metazoa</taxon>
        <taxon>Chordata</taxon>
        <taxon>Craniata</taxon>
        <taxon>Vertebrata</taxon>
        <taxon>Euteleostomi</taxon>
        <taxon>Actinopterygii</taxon>
        <taxon>Neopterygii</taxon>
        <taxon>Teleostei</taxon>
        <taxon>Neoteleostei</taxon>
        <taxon>Acanthomorphata</taxon>
        <taxon>Carangaria</taxon>
        <taxon>Pleuronectiformes</taxon>
        <taxon>Pleuronectoidei</taxon>
        <taxon>Cynoglossidae</taxon>
        <taxon>Cynoglossinae</taxon>
        <taxon>Cynoglossus</taxon>
    </lineage>
</organism>
<dbReference type="FunFam" id="2.60.120.230:FF:000001">
    <property type="entry name" value="Monooxygenase, DBH-like 1"/>
    <property type="match status" value="1"/>
</dbReference>
<accession>A0A3P8WZ46</accession>
<dbReference type="Pfam" id="PF03712">
    <property type="entry name" value="Cu2_monoox_C"/>
    <property type="match status" value="1"/>
</dbReference>
<dbReference type="PANTHER" id="PTHR10157">
    <property type="entry name" value="DOPAMINE BETA HYDROXYLASE RELATED"/>
    <property type="match status" value="1"/>
</dbReference>
<dbReference type="GO" id="GO:0030667">
    <property type="term" value="C:secretory granule membrane"/>
    <property type="evidence" value="ECO:0007669"/>
    <property type="project" value="TreeGrafter"/>
</dbReference>
<keyword evidence="4 11" id="KW-0732">Signal</keyword>
<dbReference type="Ensembl" id="ENSCSET00000032457.1">
    <property type="protein sequence ID" value="ENSCSEP00000032039.1"/>
    <property type="gene ID" value="ENSCSEG00000020566.1"/>
</dbReference>
<dbReference type="GeneTree" id="ENSGT00530000063085"/>
<reference evidence="13 14" key="1">
    <citation type="journal article" date="2014" name="Nat. Genet.">
        <title>Whole-genome sequence of a flatfish provides insights into ZW sex chromosome evolution and adaptation to a benthic lifestyle.</title>
        <authorList>
            <person name="Chen S."/>
            <person name="Zhang G."/>
            <person name="Shao C."/>
            <person name="Huang Q."/>
            <person name="Liu G."/>
            <person name="Zhang P."/>
            <person name="Song W."/>
            <person name="An N."/>
            <person name="Chalopin D."/>
            <person name="Volff J.N."/>
            <person name="Hong Y."/>
            <person name="Li Q."/>
            <person name="Sha Z."/>
            <person name="Zhou H."/>
            <person name="Xie M."/>
            <person name="Yu Q."/>
            <person name="Liu Y."/>
            <person name="Xiang H."/>
            <person name="Wang N."/>
            <person name="Wu K."/>
            <person name="Yang C."/>
            <person name="Zhou Q."/>
            <person name="Liao X."/>
            <person name="Yang L."/>
            <person name="Hu Q."/>
            <person name="Zhang J."/>
            <person name="Meng L."/>
            <person name="Jin L."/>
            <person name="Tian Y."/>
            <person name="Lian J."/>
            <person name="Yang J."/>
            <person name="Miao G."/>
            <person name="Liu S."/>
            <person name="Liang Z."/>
            <person name="Yan F."/>
            <person name="Li Y."/>
            <person name="Sun B."/>
            <person name="Zhang H."/>
            <person name="Zhang J."/>
            <person name="Zhu Y."/>
            <person name="Du M."/>
            <person name="Zhao Y."/>
            <person name="Schartl M."/>
            <person name="Tang Q."/>
            <person name="Wang J."/>
        </authorList>
    </citation>
    <scope>NUCLEOTIDE SEQUENCE</scope>
</reference>
<dbReference type="PANTHER" id="PTHR10157:SF41">
    <property type="entry name" value="DBH-LIKE MONOOXYGENASE PROTEIN 2 HOMOLOG"/>
    <property type="match status" value="1"/>
</dbReference>
<feature type="chain" id="PRO_5018024639" evidence="11">
    <location>
        <begin position="20"/>
        <end position="468"/>
    </location>
</feature>
<evidence type="ECO:0000256" key="10">
    <source>
        <dbReference type="ARBA" id="ARBA00023180"/>
    </source>
</evidence>
<proteinExistence type="inferred from homology"/>
<evidence type="ECO:0000256" key="11">
    <source>
        <dbReference type="SAM" id="SignalP"/>
    </source>
</evidence>
<dbReference type="Proteomes" id="UP000265120">
    <property type="component" value="Chromosome 7"/>
</dbReference>
<dbReference type="SMART" id="SM00664">
    <property type="entry name" value="DoH"/>
    <property type="match status" value="1"/>
</dbReference>
<keyword evidence="14" id="KW-1185">Reference proteome</keyword>
<dbReference type="GO" id="GO:0042421">
    <property type="term" value="P:norepinephrine biosynthetic process"/>
    <property type="evidence" value="ECO:0007669"/>
    <property type="project" value="TreeGrafter"/>
</dbReference>
<dbReference type="SUPFAM" id="SSF49742">
    <property type="entry name" value="PHM/PNGase F"/>
    <property type="match status" value="2"/>
</dbReference>
<comment type="subcellular location">
    <subcellularLocation>
        <location evidence="2">Membrane</location>
        <topology evidence="2">Single-pass type I membrane protein</topology>
    </subcellularLocation>
</comment>
<comment type="similarity">
    <text evidence="3">Belongs to the copper type II ascorbate-dependent monooxygenase family.</text>
</comment>
<sequence length="468" mass="53837">MLSLLHFFCLFLLWGTGVGTPDTSLPYMVYLDGNQMVCLHWGFDDLQGDIEFQLTVNTTGWVGFGLSPNGNMIAADIVIGGMGPSEPYFTDRHGKGKFMPLVDDKQSYTLLSMDEKNGQTIMRFQRPIDTCDDQDFLIKLIYAYGITDTIEYHKTRRGTKEVNLLNYMPKTFPPNSKYLMATMDKITIPSVHTYYHCKVMKFSKPSRKQHIYRIEPVIEHIDMVHHLLLYNCPSFVNTTYDNMCYVFMFNAGIPFGDDDRDIYFKLEIHYNNPHLETGRTDSSGLKLYYTDQLRQHDVGVLMTGIISSHMPYMIPPKAQEFHTYGMGDPIPDLNVFVVLLHTHLAGRKVRVAQYRDGKQIDFLAVDEHYNFEMQRFKNVGKIKTIKQNDEIAVECTYDTMDRTNVTKMGLATTDEMCLAFIAYYPAINCSCFFCFFSITDVEVSNMLIILTKSPKSVTFTTFSVRIFS</sequence>
<dbReference type="GO" id="GO:0042420">
    <property type="term" value="P:dopamine catabolic process"/>
    <property type="evidence" value="ECO:0007669"/>
    <property type="project" value="TreeGrafter"/>
</dbReference>
<dbReference type="InParanoid" id="A0A3P8WZ46"/>
<dbReference type="AlphaFoldDB" id="A0A3P8WZ46"/>
<feature type="signal peptide" evidence="11">
    <location>
        <begin position="1"/>
        <end position="19"/>
    </location>
</feature>
<dbReference type="InterPro" id="IPR036939">
    <property type="entry name" value="Cu2_ascorb_mOase_N_sf"/>
</dbReference>
<dbReference type="Gene3D" id="2.60.40.1210">
    <property type="entry name" value="Cellobiose dehydrogenase, cytochrome domain"/>
    <property type="match status" value="1"/>
</dbReference>
<evidence type="ECO:0000259" key="12">
    <source>
        <dbReference type="PROSITE" id="PS50836"/>
    </source>
</evidence>
<keyword evidence="8" id="KW-0472">Membrane</keyword>
<dbReference type="Gene3D" id="2.60.120.310">
    <property type="entry name" value="Copper type II, ascorbate-dependent monooxygenase, N-terminal domain"/>
    <property type="match status" value="2"/>
</dbReference>
<dbReference type="InterPro" id="IPR045266">
    <property type="entry name" value="DOH_DOMON"/>
</dbReference>
<dbReference type="SUPFAM" id="SSF49344">
    <property type="entry name" value="CBD9-like"/>
    <property type="match status" value="1"/>
</dbReference>
<dbReference type="FunFam" id="2.60.40.1210:FF:000001">
    <property type="entry name" value="Monooxygenase, DBH-like 1, like"/>
    <property type="match status" value="1"/>
</dbReference>
<dbReference type="CDD" id="cd09631">
    <property type="entry name" value="DOMON_DOH"/>
    <property type="match status" value="1"/>
</dbReference>
<keyword evidence="7" id="KW-0503">Monooxygenase</keyword>
<name>A0A3P8WZ46_CYNSE</name>
<dbReference type="GO" id="GO:0004500">
    <property type="term" value="F:dopamine beta-monooxygenase activity"/>
    <property type="evidence" value="ECO:0007669"/>
    <property type="project" value="InterPro"/>
</dbReference>
<evidence type="ECO:0000256" key="5">
    <source>
        <dbReference type="ARBA" id="ARBA00023002"/>
    </source>
</evidence>